<proteinExistence type="predicted"/>
<dbReference type="Proteomes" id="UP000279959">
    <property type="component" value="Chromosome"/>
</dbReference>
<evidence type="ECO:0000313" key="3">
    <source>
        <dbReference type="Proteomes" id="UP000279959"/>
    </source>
</evidence>
<dbReference type="SUPFAM" id="SSF69118">
    <property type="entry name" value="AhpD-like"/>
    <property type="match status" value="1"/>
</dbReference>
<dbReference type="PANTHER" id="PTHR33570:SF2">
    <property type="entry name" value="CARBOXYMUCONOLACTONE DECARBOXYLASE-LIKE DOMAIN-CONTAINING PROTEIN"/>
    <property type="match status" value="1"/>
</dbReference>
<dbReference type="RefSeq" id="WP_197724631.1">
    <property type="nucleotide sequence ID" value="NZ_AP018664.1"/>
</dbReference>
<dbReference type="GO" id="GO:0051920">
    <property type="term" value="F:peroxiredoxin activity"/>
    <property type="evidence" value="ECO:0007669"/>
    <property type="project" value="InterPro"/>
</dbReference>
<organism evidence="2 3">
    <name type="scientific">Sphingobium amiense</name>
    <dbReference type="NCBI Taxonomy" id="135719"/>
    <lineage>
        <taxon>Bacteria</taxon>
        <taxon>Pseudomonadati</taxon>
        <taxon>Pseudomonadota</taxon>
        <taxon>Alphaproteobacteria</taxon>
        <taxon>Sphingomonadales</taxon>
        <taxon>Sphingomonadaceae</taxon>
        <taxon>Sphingobium</taxon>
    </lineage>
</organism>
<keyword evidence="3" id="KW-1185">Reference proteome</keyword>
<feature type="domain" description="Carboxymuconolactone decarboxylase-like" evidence="1">
    <location>
        <begin position="48"/>
        <end position="125"/>
    </location>
</feature>
<sequence>MSARQDGAPRFDRDEAMALLRHVVGEETFQRRQAGINGFNQEIRRLGEDYCFGEIWTRPGLPPKLRSIACIGMLIGLNRGAELRIHIGGALNNGCTVEEIKEVLLQSVIYCGLPACNDAFRIAEDVLRERGIDLGMATPGS</sequence>
<dbReference type="InterPro" id="IPR029032">
    <property type="entry name" value="AhpD-like"/>
</dbReference>
<dbReference type="AlphaFoldDB" id="A0A494W5G6"/>
<protein>
    <submittedName>
        <fullName evidence="2">4-carboxymuconolactone decarboxylase</fullName>
    </submittedName>
</protein>
<evidence type="ECO:0000259" key="1">
    <source>
        <dbReference type="Pfam" id="PF02627"/>
    </source>
</evidence>
<accession>A0A494W5G6</accession>
<gene>
    <name evidence="2" type="ORF">SAMIE_1019090</name>
</gene>
<dbReference type="EMBL" id="AP018664">
    <property type="protein sequence ID" value="BBD98408.1"/>
    <property type="molecule type" value="Genomic_DNA"/>
</dbReference>
<evidence type="ECO:0000313" key="2">
    <source>
        <dbReference type="EMBL" id="BBD98408.1"/>
    </source>
</evidence>
<name>A0A494W5G6_9SPHN</name>
<dbReference type="KEGG" id="sami:SAMIE_1019090"/>
<dbReference type="Gene3D" id="1.20.1290.10">
    <property type="entry name" value="AhpD-like"/>
    <property type="match status" value="1"/>
</dbReference>
<reference evidence="2 3" key="1">
    <citation type="submission" date="2018-05" db="EMBL/GenBank/DDBJ databases">
        <title>Complete Genome Sequence of the Nonylphenol-Degrading Bacterium Sphingobium amiense DSM 16289T.</title>
        <authorList>
            <person name="Ootsuka M."/>
            <person name="Nishizawa T."/>
            <person name="Ohta H."/>
        </authorList>
    </citation>
    <scope>NUCLEOTIDE SEQUENCE [LARGE SCALE GENOMIC DNA]</scope>
    <source>
        <strain evidence="2 3">DSM 16289</strain>
    </source>
</reference>
<dbReference type="Pfam" id="PF02627">
    <property type="entry name" value="CMD"/>
    <property type="match status" value="1"/>
</dbReference>
<dbReference type="InterPro" id="IPR003779">
    <property type="entry name" value="CMD-like"/>
</dbReference>
<dbReference type="InterPro" id="IPR052512">
    <property type="entry name" value="4CMD/NDH-1_regulator"/>
</dbReference>
<dbReference type="PANTHER" id="PTHR33570">
    <property type="entry name" value="4-CARBOXYMUCONOLACTONE DECARBOXYLASE FAMILY PROTEIN"/>
    <property type="match status" value="1"/>
</dbReference>